<feature type="region of interest" description="Disordered" evidence="1">
    <location>
        <begin position="1"/>
        <end position="47"/>
    </location>
</feature>
<name>A0A811U3Q5_CERCA</name>
<evidence type="ECO:0000256" key="1">
    <source>
        <dbReference type="SAM" id="MobiDB-lite"/>
    </source>
</evidence>
<protein>
    <submittedName>
        <fullName evidence="2">(Mediterranean fruit fly) hypothetical protein</fullName>
    </submittedName>
</protein>
<sequence>MSMLRPATSAAQPQRQQQYQLPKTEGDSREHSNHKKQKNKTQNNYSFPSLAGICHICSKYQRTRK</sequence>
<organism evidence="2 3">
    <name type="scientific">Ceratitis capitata</name>
    <name type="common">Mediterranean fruit fly</name>
    <name type="synonym">Tephritis capitata</name>
    <dbReference type="NCBI Taxonomy" id="7213"/>
    <lineage>
        <taxon>Eukaryota</taxon>
        <taxon>Metazoa</taxon>
        <taxon>Ecdysozoa</taxon>
        <taxon>Arthropoda</taxon>
        <taxon>Hexapoda</taxon>
        <taxon>Insecta</taxon>
        <taxon>Pterygota</taxon>
        <taxon>Neoptera</taxon>
        <taxon>Endopterygota</taxon>
        <taxon>Diptera</taxon>
        <taxon>Brachycera</taxon>
        <taxon>Muscomorpha</taxon>
        <taxon>Tephritoidea</taxon>
        <taxon>Tephritidae</taxon>
        <taxon>Ceratitis</taxon>
        <taxon>Ceratitis</taxon>
    </lineage>
</organism>
<keyword evidence="3" id="KW-1185">Reference proteome</keyword>
<comment type="caution">
    <text evidence="2">The sequence shown here is derived from an EMBL/GenBank/DDBJ whole genome shotgun (WGS) entry which is preliminary data.</text>
</comment>
<reference evidence="2" key="1">
    <citation type="submission" date="2020-11" db="EMBL/GenBank/DDBJ databases">
        <authorList>
            <person name="Whitehead M."/>
        </authorList>
    </citation>
    <scope>NUCLEOTIDE SEQUENCE</scope>
    <source>
        <strain evidence="2">EGII</strain>
    </source>
</reference>
<accession>A0A811U3Q5</accession>
<dbReference type="AlphaFoldDB" id="A0A811U3Q5"/>
<dbReference type="Proteomes" id="UP000606786">
    <property type="component" value="Unassembled WGS sequence"/>
</dbReference>
<gene>
    <name evidence="2" type="ORF">CCAP1982_LOCUS1702</name>
</gene>
<dbReference type="EMBL" id="CAJHJT010000001">
    <property type="protein sequence ID" value="CAD6992866.1"/>
    <property type="molecule type" value="Genomic_DNA"/>
</dbReference>
<evidence type="ECO:0000313" key="2">
    <source>
        <dbReference type="EMBL" id="CAD6992866.1"/>
    </source>
</evidence>
<proteinExistence type="predicted"/>
<evidence type="ECO:0000313" key="3">
    <source>
        <dbReference type="Proteomes" id="UP000606786"/>
    </source>
</evidence>